<dbReference type="EMBL" id="CAFBND010000028">
    <property type="protein sequence ID" value="CAB4938861.1"/>
    <property type="molecule type" value="Genomic_DNA"/>
</dbReference>
<dbReference type="GO" id="GO:0005829">
    <property type="term" value="C:cytosol"/>
    <property type="evidence" value="ECO:0007669"/>
    <property type="project" value="TreeGrafter"/>
</dbReference>
<dbReference type="NCBIfam" id="TIGR00500">
    <property type="entry name" value="met_pdase_I"/>
    <property type="match status" value="1"/>
</dbReference>
<gene>
    <name evidence="6" type="ORF">UFOPK3268_01154</name>
    <name evidence="7" type="ORF">UFOPK3752_00921</name>
    <name evidence="8" type="ORF">UFOPK4150_00883</name>
</gene>
<dbReference type="InterPro" id="IPR001714">
    <property type="entry name" value="Pept_M24_MAP"/>
</dbReference>
<evidence type="ECO:0000259" key="5">
    <source>
        <dbReference type="Pfam" id="PF00557"/>
    </source>
</evidence>
<dbReference type="PANTHER" id="PTHR43330">
    <property type="entry name" value="METHIONINE AMINOPEPTIDASE"/>
    <property type="match status" value="1"/>
</dbReference>
<dbReference type="PROSITE" id="PS00680">
    <property type="entry name" value="MAP_1"/>
    <property type="match status" value="1"/>
</dbReference>
<dbReference type="InterPro" id="IPR036005">
    <property type="entry name" value="Creatinase/aminopeptidase-like"/>
</dbReference>
<dbReference type="Gene3D" id="3.90.230.10">
    <property type="entry name" value="Creatinase/methionine aminopeptidase superfamily"/>
    <property type="match status" value="1"/>
</dbReference>
<dbReference type="InterPro" id="IPR002467">
    <property type="entry name" value="Pept_M24A_MAP1"/>
</dbReference>
<dbReference type="CDD" id="cd01086">
    <property type="entry name" value="MetAP1"/>
    <property type="match status" value="1"/>
</dbReference>
<organism evidence="7">
    <name type="scientific">freshwater metagenome</name>
    <dbReference type="NCBI Taxonomy" id="449393"/>
    <lineage>
        <taxon>unclassified sequences</taxon>
        <taxon>metagenomes</taxon>
        <taxon>ecological metagenomes</taxon>
    </lineage>
</organism>
<dbReference type="GO" id="GO:0006508">
    <property type="term" value="P:proteolysis"/>
    <property type="evidence" value="ECO:0007669"/>
    <property type="project" value="UniProtKB-KW"/>
</dbReference>
<evidence type="ECO:0000313" key="8">
    <source>
        <dbReference type="EMBL" id="CAB5030172.1"/>
    </source>
</evidence>
<keyword evidence="4" id="KW-0378">Hydrolase</keyword>
<evidence type="ECO:0000256" key="3">
    <source>
        <dbReference type="ARBA" id="ARBA00022723"/>
    </source>
</evidence>
<dbReference type="EMBL" id="CAFBPU010000014">
    <property type="protein sequence ID" value="CAB5030172.1"/>
    <property type="molecule type" value="Genomic_DNA"/>
</dbReference>
<dbReference type="SUPFAM" id="SSF55920">
    <property type="entry name" value="Creatinase/aminopeptidase"/>
    <property type="match status" value="1"/>
</dbReference>
<dbReference type="Pfam" id="PF00557">
    <property type="entry name" value="Peptidase_M24"/>
    <property type="match status" value="1"/>
</dbReference>
<dbReference type="GO" id="GO:0070006">
    <property type="term" value="F:metalloaminopeptidase activity"/>
    <property type="evidence" value="ECO:0007669"/>
    <property type="project" value="InterPro"/>
</dbReference>
<dbReference type="AlphaFoldDB" id="A0A6J7J7K2"/>
<dbReference type="InterPro" id="IPR000994">
    <property type="entry name" value="Pept_M24"/>
</dbReference>
<evidence type="ECO:0000256" key="4">
    <source>
        <dbReference type="ARBA" id="ARBA00022801"/>
    </source>
</evidence>
<keyword evidence="1" id="KW-0031">Aminopeptidase</keyword>
<feature type="domain" description="Peptidase M24" evidence="5">
    <location>
        <begin position="18"/>
        <end position="248"/>
    </location>
</feature>
<evidence type="ECO:0000313" key="7">
    <source>
        <dbReference type="EMBL" id="CAB4938861.1"/>
    </source>
</evidence>
<evidence type="ECO:0000256" key="1">
    <source>
        <dbReference type="ARBA" id="ARBA00022438"/>
    </source>
</evidence>
<evidence type="ECO:0000256" key="2">
    <source>
        <dbReference type="ARBA" id="ARBA00022670"/>
    </source>
</evidence>
<sequence length="278" mass="29154">MFRRKDRVEIKTDAQILLMRQAGLVVARTLEVLRTAVGPGISTRELDAIAEDSIRSQGAIPSFLGYHGYPASICTSVNDEVVHGIPGDRVLRDGDQVSIDCGAILAGWHGDAAITVPVGEVDQAAGELSRVTQEALWRGLGAARVGGALSDIGRAVENSVRAEAGGAAYGIVEEYVGHGIGTSMHMEPNVPNYDIPGKSLALVAGMALAVEPMVCAGDRTVRTLADDWTVVTVDGRRASHWEHTVALTTAGPWVLTALDGGAERFAAMGVHSPAAGRD</sequence>
<keyword evidence="3" id="KW-0479">Metal-binding</keyword>
<keyword evidence="2" id="KW-0645">Protease</keyword>
<reference evidence="7" key="1">
    <citation type="submission" date="2020-05" db="EMBL/GenBank/DDBJ databases">
        <authorList>
            <person name="Chiriac C."/>
            <person name="Salcher M."/>
            <person name="Ghai R."/>
            <person name="Kavagutti S V."/>
        </authorList>
    </citation>
    <scope>NUCLEOTIDE SEQUENCE</scope>
</reference>
<evidence type="ECO:0000313" key="6">
    <source>
        <dbReference type="EMBL" id="CAB4851153.1"/>
    </source>
</evidence>
<dbReference type="PRINTS" id="PR00599">
    <property type="entry name" value="MAPEPTIDASE"/>
</dbReference>
<dbReference type="GO" id="GO:0046872">
    <property type="term" value="F:metal ion binding"/>
    <property type="evidence" value="ECO:0007669"/>
    <property type="project" value="UniProtKB-KW"/>
</dbReference>
<dbReference type="PANTHER" id="PTHR43330:SF27">
    <property type="entry name" value="METHIONINE AMINOPEPTIDASE"/>
    <property type="match status" value="1"/>
</dbReference>
<dbReference type="HAMAP" id="MF_01974">
    <property type="entry name" value="MetAP_1"/>
    <property type="match status" value="1"/>
</dbReference>
<dbReference type="EMBL" id="CAFBIZ010000152">
    <property type="protein sequence ID" value="CAB4851153.1"/>
    <property type="molecule type" value="Genomic_DNA"/>
</dbReference>
<name>A0A6J7J7K2_9ZZZZ</name>
<accession>A0A6J7J7K2</accession>
<protein>
    <submittedName>
        <fullName evidence="7">Unannotated protein</fullName>
    </submittedName>
</protein>
<proteinExistence type="inferred from homology"/>